<dbReference type="EMBL" id="JAWDGP010004118">
    <property type="protein sequence ID" value="KAK3767705.1"/>
    <property type="molecule type" value="Genomic_DNA"/>
</dbReference>
<name>A0AAE0ZEB3_9GAST</name>
<sequence length="77" mass="8547">MISLRISSQSDGTRKVHKCRISKPLALPNAPGVSVQPIVTMPEESGRSKNMLDSVKAFKNINDRTEKCTRAFNLPSY</sequence>
<reference evidence="1" key="1">
    <citation type="journal article" date="2023" name="G3 (Bethesda)">
        <title>A reference genome for the long-term kleptoplast-retaining sea slug Elysia crispata morphotype clarki.</title>
        <authorList>
            <person name="Eastman K.E."/>
            <person name="Pendleton A.L."/>
            <person name="Shaikh M.A."/>
            <person name="Suttiyut T."/>
            <person name="Ogas R."/>
            <person name="Tomko P."/>
            <person name="Gavelis G."/>
            <person name="Widhalm J.R."/>
            <person name="Wisecaver J.H."/>
        </authorList>
    </citation>
    <scope>NUCLEOTIDE SEQUENCE</scope>
    <source>
        <strain evidence="1">ECLA1</strain>
    </source>
</reference>
<dbReference type="Proteomes" id="UP001283361">
    <property type="component" value="Unassembled WGS sequence"/>
</dbReference>
<comment type="caution">
    <text evidence="1">The sequence shown here is derived from an EMBL/GenBank/DDBJ whole genome shotgun (WGS) entry which is preliminary data.</text>
</comment>
<protein>
    <submittedName>
        <fullName evidence="1">Uncharacterized protein</fullName>
    </submittedName>
</protein>
<accession>A0AAE0ZEB3</accession>
<keyword evidence="2" id="KW-1185">Reference proteome</keyword>
<evidence type="ECO:0000313" key="2">
    <source>
        <dbReference type="Proteomes" id="UP001283361"/>
    </source>
</evidence>
<gene>
    <name evidence="1" type="ORF">RRG08_022739</name>
</gene>
<proteinExistence type="predicted"/>
<organism evidence="1 2">
    <name type="scientific">Elysia crispata</name>
    <name type="common">lettuce slug</name>
    <dbReference type="NCBI Taxonomy" id="231223"/>
    <lineage>
        <taxon>Eukaryota</taxon>
        <taxon>Metazoa</taxon>
        <taxon>Spiralia</taxon>
        <taxon>Lophotrochozoa</taxon>
        <taxon>Mollusca</taxon>
        <taxon>Gastropoda</taxon>
        <taxon>Heterobranchia</taxon>
        <taxon>Euthyneura</taxon>
        <taxon>Panpulmonata</taxon>
        <taxon>Sacoglossa</taxon>
        <taxon>Placobranchoidea</taxon>
        <taxon>Plakobranchidae</taxon>
        <taxon>Elysia</taxon>
    </lineage>
</organism>
<evidence type="ECO:0000313" key="1">
    <source>
        <dbReference type="EMBL" id="KAK3767705.1"/>
    </source>
</evidence>
<dbReference type="AlphaFoldDB" id="A0AAE0ZEB3"/>